<evidence type="ECO:0000259" key="4">
    <source>
        <dbReference type="SMART" id="SM00382"/>
    </source>
</evidence>
<dbReference type="SMART" id="SM01086">
    <property type="entry name" value="ClpB_D2-small"/>
    <property type="match status" value="1"/>
</dbReference>
<dbReference type="SUPFAM" id="SSF52540">
    <property type="entry name" value="P-loop containing nucleoside triphosphate hydrolases"/>
    <property type="match status" value="2"/>
</dbReference>
<dbReference type="Gene3D" id="1.10.8.60">
    <property type="match status" value="1"/>
</dbReference>
<evidence type="ECO:0000259" key="5">
    <source>
        <dbReference type="SMART" id="SM01086"/>
    </source>
</evidence>
<reference evidence="6 7" key="1">
    <citation type="submission" date="2017-09" db="EMBL/GenBank/DDBJ databases">
        <title>Pseudomonas abyssi sp. nov. isolated from Abyssopelagic Water.</title>
        <authorList>
            <person name="Wei Y."/>
        </authorList>
    </citation>
    <scope>NUCLEOTIDE SEQUENCE [LARGE SCALE GENOMIC DNA]</scope>
    <source>
        <strain evidence="6 7">MT5</strain>
    </source>
</reference>
<dbReference type="InterPro" id="IPR003593">
    <property type="entry name" value="AAA+_ATPase"/>
</dbReference>
<accession>A0A2A3MIH3</accession>
<feature type="domain" description="Clp ATPase C-terminal" evidence="5">
    <location>
        <begin position="735"/>
        <end position="823"/>
    </location>
</feature>
<keyword evidence="3" id="KW-0143">Chaperone</keyword>
<dbReference type="SUPFAM" id="SSF81923">
    <property type="entry name" value="Double Clp-N motif"/>
    <property type="match status" value="1"/>
</dbReference>
<dbReference type="RefSeq" id="WP_096004759.1">
    <property type="nucleotide sequence ID" value="NZ_NTMR01000011.1"/>
</dbReference>
<dbReference type="Pfam" id="PF10431">
    <property type="entry name" value="ClpB_D2-small"/>
    <property type="match status" value="1"/>
</dbReference>
<dbReference type="InterPro" id="IPR027417">
    <property type="entry name" value="P-loop_NTPase"/>
</dbReference>
<feature type="domain" description="AAA+ ATPase" evidence="4">
    <location>
        <begin position="565"/>
        <end position="723"/>
    </location>
</feature>
<evidence type="ECO:0000313" key="7">
    <source>
        <dbReference type="Proteomes" id="UP000242313"/>
    </source>
</evidence>
<dbReference type="InterPro" id="IPR019489">
    <property type="entry name" value="Clp_ATPase_C"/>
</dbReference>
<dbReference type="GO" id="GO:0034605">
    <property type="term" value="P:cellular response to heat"/>
    <property type="evidence" value="ECO:0007669"/>
    <property type="project" value="TreeGrafter"/>
</dbReference>
<dbReference type="GO" id="GO:0016887">
    <property type="term" value="F:ATP hydrolysis activity"/>
    <property type="evidence" value="ECO:0007669"/>
    <property type="project" value="InterPro"/>
</dbReference>
<keyword evidence="7" id="KW-1185">Reference proteome</keyword>
<evidence type="ECO:0000256" key="2">
    <source>
        <dbReference type="ARBA" id="ARBA00022840"/>
    </source>
</evidence>
<evidence type="ECO:0000256" key="1">
    <source>
        <dbReference type="ARBA" id="ARBA00022741"/>
    </source>
</evidence>
<dbReference type="NCBIfam" id="TIGR03345">
    <property type="entry name" value="VI_ClpV1"/>
    <property type="match status" value="1"/>
</dbReference>
<keyword evidence="1" id="KW-0547">Nucleotide-binding</keyword>
<proteinExistence type="predicted"/>
<sequence>MLNIDLHQLIRLLSQDLRRDLEAAAAHCLQRGGHSVQPEDLLLCLLQRPDSLLKRALLASGQEPDVIASALQLAGSPAEAQRNPVLSSALIAWLQQALLLASTELQQRLIDQRALLLAWLRSPPANPELLATLNAEQVLEQDNQGHGAESEPPDQLLEEFTQDLTRQAKEGELDPVLGRESELRQLIDILCRRRKSNPAILGEAGVGKSALVEGLAQRIIAGTVPGVLRDYRVLALDLGLLQAGAGMRGELERRLQGVLRAASQPGARIILFIDEAHTLIGHGGDAGTADTANLLKPALARGNLKAIAATTWSEYRRHIDKDPALARRFQPVILHAPDVAQATAVLRGLAPRYAADHGLHITDEAIVAAVELAARYLPDRQLPDKAIDLLDTACARTRVNLACAPLEVEHLQAQAQQLQQHGAALEHDHRRGLTVDLAELDHLQSAQPAALEQAQALHEHWARQRALAEQLHQDDQQQGSVRADLVALQQDLPLVSAEVDRRAVAEVVSGWTGIPLTRLQGSRSEQIARFADQLAQRLYGQQEAIVELDQGLRAAALGLSRPDRPSGVFLLVGPSGVGKTATAEAIAELLYGGPDFLTIVNMGEYQEPHSLARLIGAPPGYVGYGEGGQLTEAVRRRPYSVVLLDEVEKAHPQLLNLFYQVFDKGTANDGEGREIDFRNTLILLTSNLASEQINHLCQAQRPQVASLLKHIEPSLRAHFKPALLARMRVLPYYPMGTDALAAVARQRLQRLADRLSARQLSVTYEAPLAAHIAKQCHTEGGARLIERWIERHIQTPIANQLLADAPSPRTLHLSVAEQGGICCDFA</sequence>
<dbReference type="InterPro" id="IPR041664">
    <property type="entry name" value="AAA_16"/>
</dbReference>
<dbReference type="GO" id="GO:0005737">
    <property type="term" value="C:cytoplasm"/>
    <property type="evidence" value="ECO:0007669"/>
    <property type="project" value="TreeGrafter"/>
</dbReference>
<dbReference type="Pfam" id="PF13191">
    <property type="entry name" value="AAA_16"/>
    <property type="match status" value="1"/>
</dbReference>
<protein>
    <submittedName>
        <fullName evidence="6">Type VI secretion system ATPase TssH</fullName>
    </submittedName>
</protein>
<dbReference type="InterPro" id="IPR003959">
    <property type="entry name" value="ATPase_AAA_core"/>
</dbReference>
<evidence type="ECO:0000313" key="6">
    <source>
        <dbReference type="EMBL" id="PBK04465.1"/>
    </source>
</evidence>
<dbReference type="CDD" id="cd19499">
    <property type="entry name" value="RecA-like_ClpB_Hsp104-like"/>
    <property type="match status" value="1"/>
</dbReference>
<dbReference type="AlphaFoldDB" id="A0A2A3MIH3"/>
<dbReference type="Gene3D" id="3.40.50.300">
    <property type="entry name" value="P-loop containing nucleotide triphosphate hydrolases"/>
    <property type="match status" value="3"/>
</dbReference>
<gene>
    <name evidence="6" type="primary">clpV</name>
    <name evidence="6" type="ORF">CNQ84_10205</name>
</gene>
<dbReference type="Pfam" id="PF07724">
    <property type="entry name" value="AAA_2"/>
    <property type="match status" value="1"/>
</dbReference>
<dbReference type="InterPro" id="IPR050130">
    <property type="entry name" value="ClpA_ClpB"/>
</dbReference>
<evidence type="ECO:0000256" key="3">
    <source>
        <dbReference type="ARBA" id="ARBA00023186"/>
    </source>
</evidence>
<name>A0A2A3MIH3_9PSED</name>
<dbReference type="PRINTS" id="PR00300">
    <property type="entry name" value="CLPPROTEASEA"/>
</dbReference>
<dbReference type="Pfam" id="PF17871">
    <property type="entry name" value="AAA_lid_9"/>
    <property type="match status" value="1"/>
</dbReference>
<dbReference type="Gene3D" id="1.10.1780.10">
    <property type="entry name" value="Clp, N-terminal domain"/>
    <property type="match status" value="1"/>
</dbReference>
<dbReference type="CDD" id="cd00009">
    <property type="entry name" value="AAA"/>
    <property type="match status" value="1"/>
</dbReference>
<dbReference type="GO" id="GO:0005524">
    <property type="term" value="F:ATP binding"/>
    <property type="evidence" value="ECO:0007669"/>
    <property type="project" value="UniProtKB-KW"/>
</dbReference>
<organism evidence="6 7">
    <name type="scientific">Pseudomonas abyssi</name>
    <dbReference type="NCBI Taxonomy" id="170540"/>
    <lineage>
        <taxon>Bacteria</taxon>
        <taxon>Pseudomonadati</taxon>
        <taxon>Pseudomonadota</taxon>
        <taxon>Gammaproteobacteria</taxon>
        <taxon>Pseudomonadales</taxon>
        <taxon>Pseudomonadaceae</taxon>
        <taxon>Pseudomonas</taxon>
    </lineage>
</organism>
<dbReference type="PANTHER" id="PTHR11638:SF181">
    <property type="entry name" value="ATPASE SUBUNIT OF ATP-DEPENDENT PROTEASE"/>
    <property type="match status" value="1"/>
</dbReference>
<comment type="caution">
    <text evidence="6">The sequence shown here is derived from an EMBL/GenBank/DDBJ whole genome shotgun (WGS) entry which is preliminary data.</text>
</comment>
<dbReference type="PANTHER" id="PTHR11638">
    <property type="entry name" value="ATP-DEPENDENT CLP PROTEASE"/>
    <property type="match status" value="1"/>
</dbReference>
<dbReference type="Proteomes" id="UP000242313">
    <property type="component" value="Unassembled WGS sequence"/>
</dbReference>
<dbReference type="InterPro" id="IPR017729">
    <property type="entry name" value="ATPase_T6SS_ClpV1"/>
</dbReference>
<dbReference type="InterPro" id="IPR001270">
    <property type="entry name" value="ClpA/B"/>
</dbReference>
<dbReference type="EMBL" id="NTMR01000011">
    <property type="protein sequence ID" value="PBK04465.1"/>
    <property type="molecule type" value="Genomic_DNA"/>
</dbReference>
<dbReference type="InterPro" id="IPR036628">
    <property type="entry name" value="Clp_N_dom_sf"/>
</dbReference>
<dbReference type="InterPro" id="IPR041546">
    <property type="entry name" value="ClpA/ClpB_AAA_lid"/>
</dbReference>
<dbReference type="SMART" id="SM00382">
    <property type="entry name" value="AAA"/>
    <property type="match status" value="2"/>
</dbReference>
<feature type="domain" description="AAA+ ATPase" evidence="4">
    <location>
        <begin position="194"/>
        <end position="340"/>
    </location>
</feature>
<keyword evidence="2" id="KW-0067">ATP-binding</keyword>